<dbReference type="InterPro" id="IPR016169">
    <property type="entry name" value="FAD-bd_PCMH_sub2"/>
</dbReference>
<keyword evidence="3" id="KW-0732">Signal</keyword>
<feature type="signal peptide" evidence="3">
    <location>
        <begin position="1"/>
        <end position="23"/>
    </location>
</feature>
<keyword evidence="2" id="KW-0560">Oxidoreductase</keyword>
<dbReference type="InParanoid" id="A0A218YYR6"/>
<evidence type="ECO:0000256" key="1">
    <source>
        <dbReference type="ARBA" id="ARBA00005466"/>
    </source>
</evidence>
<evidence type="ECO:0000259" key="4">
    <source>
        <dbReference type="PROSITE" id="PS51387"/>
    </source>
</evidence>
<dbReference type="GO" id="GO:0071949">
    <property type="term" value="F:FAD binding"/>
    <property type="evidence" value="ECO:0007669"/>
    <property type="project" value="InterPro"/>
</dbReference>
<name>A0A218YYR6_9HELO</name>
<feature type="chain" id="PRO_5012623354" evidence="3">
    <location>
        <begin position="24"/>
        <end position="609"/>
    </location>
</feature>
<dbReference type="STRING" id="503106.A0A218YYR6"/>
<feature type="domain" description="FAD-binding PCMH-type" evidence="4">
    <location>
        <begin position="140"/>
        <end position="324"/>
    </location>
</feature>
<dbReference type="Gene3D" id="3.30.465.10">
    <property type="match status" value="2"/>
</dbReference>
<dbReference type="InterPro" id="IPR036318">
    <property type="entry name" value="FAD-bd_PCMH-like_sf"/>
</dbReference>
<protein>
    <submittedName>
        <fullName evidence="5">FAD binding domain protein</fullName>
    </submittedName>
</protein>
<comment type="caution">
    <text evidence="5">The sequence shown here is derived from an EMBL/GenBank/DDBJ whole genome shotgun (WGS) entry which is preliminary data.</text>
</comment>
<dbReference type="PROSITE" id="PS51387">
    <property type="entry name" value="FAD_PCMH"/>
    <property type="match status" value="1"/>
</dbReference>
<accession>A0A218YYR6</accession>
<dbReference type="InterPro" id="IPR016166">
    <property type="entry name" value="FAD-bd_PCMH"/>
</dbReference>
<dbReference type="GO" id="GO:0016491">
    <property type="term" value="F:oxidoreductase activity"/>
    <property type="evidence" value="ECO:0007669"/>
    <property type="project" value="UniProtKB-KW"/>
</dbReference>
<dbReference type="OrthoDB" id="9983560at2759"/>
<dbReference type="Pfam" id="PF08031">
    <property type="entry name" value="BBE"/>
    <property type="match status" value="1"/>
</dbReference>
<evidence type="ECO:0000256" key="2">
    <source>
        <dbReference type="ARBA" id="ARBA00023002"/>
    </source>
</evidence>
<dbReference type="AlphaFoldDB" id="A0A218YYR6"/>
<organism evidence="5 6">
    <name type="scientific">Diplocarpon coronariae</name>
    <dbReference type="NCBI Taxonomy" id="2795749"/>
    <lineage>
        <taxon>Eukaryota</taxon>
        <taxon>Fungi</taxon>
        <taxon>Dikarya</taxon>
        <taxon>Ascomycota</taxon>
        <taxon>Pezizomycotina</taxon>
        <taxon>Leotiomycetes</taxon>
        <taxon>Helotiales</taxon>
        <taxon>Drepanopezizaceae</taxon>
        <taxon>Diplocarpon</taxon>
    </lineage>
</organism>
<dbReference type="InterPro" id="IPR006094">
    <property type="entry name" value="Oxid_FAD_bind_N"/>
</dbReference>
<evidence type="ECO:0000313" key="5">
    <source>
        <dbReference type="EMBL" id="OWP00632.1"/>
    </source>
</evidence>
<dbReference type="InterPro" id="IPR050432">
    <property type="entry name" value="FAD-linked_Oxidoreductases_BP"/>
</dbReference>
<comment type="similarity">
    <text evidence="1">Belongs to the oxygen-dependent FAD-linked oxidoreductase family.</text>
</comment>
<proteinExistence type="inferred from homology"/>
<dbReference type="Proteomes" id="UP000242519">
    <property type="component" value="Unassembled WGS sequence"/>
</dbReference>
<dbReference type="SUPFAM" id="SSF56176">
    <property type="entry name" value="FAD-binding/transporter-associated domain-like"/>
    <property type="match status" value="1"/>
</dbReference>
<dbReference type="PANTHER" id="PTHR13878:SF91">
    <property type="entry name" value="FAD BINDING DOMAIN PROTEIN (AFU_ORTHOLOGUE AFUA_6G12070)-RELATED"/>
    <property type="match status" value="1"/>
</dbReference>
<evidence type="ECO:0000313" key="6">
    <source>
        <dbReference type="Proteomes" id="UP000242519"/>
    </source>
</evidence>
<keyword evidence="6" id="KW-1185">Reference proteome</keyword>
<dbReference type="Pfam" id="PF01565">
    <property type="entry name" value="FAD_binding_4"/>
    <property type="match status" value="1"/>
</dbReference>
<dbReference type="InterPro" id="IPR012951">
    <property type="entry name" value="BBE"/>
</dbReference>
<sequence>MYLSPLPLGRFCLALSLAWPSTAYYVTTDSNTTTASSHCKCTPSEPCWPSQAEWDSLNSTLSGHLIKTVLPGSVCYSSEPNYSVAACERVIANSTESAFVSSDPASIHSPNFADNACNPIYPNGTSISKDPTAGSRGCTIGKYPPYVVNATGASDVQAAVKFATKWNLRFNIKNTGHSYTGGSTAYGSLSIWTHNLKGFEFHEDFKLQSCSVYGTGQQLAASVGAGLQVNEAYSAAAEHGAVVVGAADHDVGLAGWAAGGGHGWLSSTYGLGADNILEAEVVTPTGDILTVNPCQNPDLFWALRGGGGGTFGIVTKMTVKAYPQPQATTWNINISQGNNTSVAEWWELVANFFSHLPALKEGGLQGFFSIGGAPSYPSLNLFGIFFAYDKPNGTVEALVAPLKAYLESTADKATYSSTVAGYATWFEAYSSFPLQKEPQGGWAFTSRFLPARSLTDDPALLARVLEDIGPSREAPTDGVSNAAMAGCVVASTVPVDNALNPAWRETIVHFQVSRTWLDDLPAATVERTYDDITNNRGSKLRQLAPDTGAYFNEADPYEPDWQNTLFGKNYPRLQFVKQKYDPNGLLWCPHCVGSEEWVEAEDGKLCKVA</sequence>
<gene>
    <name evidence="5" type="ORF">B2J93_5408</name>
</gene>
<dbReference type="EMBL" id="MZNU01000315">
    <property type="protein sequence ID" value="OWP00632.1"/>
    <property type="molecule type" value="Genomic_DNA"/>
</dbReference>
<dbReference type="PANTHER" id="PTHR13878">
    <property type="entry name" value="GULONOLACTONE OXIDASE"/>
    <property type="match status" value="1"/>
</dbReference>
<reference evidence="5 6" key="1">
    <citation type="submission" date="2017-04" db="EMBL/GenBank/DDBJ databases">
        <title>Draft genome sequence of Marssonina coronaria NL1: causal agent of apple blotch.</title>
        <authorList>
            <person name="Cheng Q."/>
        </authorList>
    </citation>
    <scope>NUCLEOTIDE SEQUENCE [LARGE SCALE GENOMIC DNA]</scope>
    <source>
        <strain evidence="5 6">NL1</strain>
    </source>
</reference>
<evidence type="ECO:0000256" key="3">
    <source>
        <dbReference type="SAM" id="SignalP"/>
    </source>
</evidence>